<dbReference type="PIRSF" id="PIRSF006171">
    <property type="entry name" value="RR_citrat_malat"/>
    <property type="match status" value="1"/>
</dbReference>
<proteinExistence type="predicted"/>
<dbReference type="PROSITE" id="PS50110">
    <property type="entry name" value="RESPONSE_REGULATORY"/>
    <property type="match status" value="1"/>
</dbReference>
<dbReference type="InterPro" id="IPR011006">
    <property type="entry name" value="CheY-like_superfamily"/>
</dbReference>
<keyword evidence="4 9" id="KW-0902">Two-component regulatory system</keyword>
<dbReference type="InterPro" id="IPR036388">
    <property type="entry name" value="WH-like_DNA-bd_sf"/>
</dbReference>
<sequence>MIRTLVVDDDYRVAKIHAAGIDRVPGFTCVGQAHTAAEARQAVAQLQPELLLLDIYLPDEDGLAILRGLNSADGTGPDCIVITAARDLDTVRTAMHLGAVYYLVKPFGFPQLRDQLDAYRRWRQQTSGSGVADQATVDALYNLLRGPATKPATTTPLPPTMRKILDAIRSSPHPIGASALATQLGVSRPTAQRYLTELHRRGAIQLHLEYGRAGRPVHHYTSAVGTP</sequence>
<comment type="caution">
    <text evidence="12">The sequence shown here is derived from an EMBL/GenBank/DDBJ whole genome shotgun (WGS) entry which is preliminary data.</text>
</comment>
<evidence type="ECO:0000313" key="13">
    <source>
        <dbReference type="Proteomes" id="UP000215199"/>
    </source>
</evidence>
<dbReference type="CDD" id="cd19925">
    <property type="entry name" value="REC_citrate_TCS"/>
    <property type="match status" value="1"/>
</dbReference>
<dbReference type="InterPro" id="IPR036390">
    <property type="entry name" value="WH_DNA-bd_sf"/>
</dbReference>
<dbReference type="SMART" id="SM00448">
    <property type="entry name" value="REC"/>
    <property type="match status" value="1"/>
</dbReference>
<evidence type="ECO:0000256" key="6">
    <source>
        <dbReference type="ARBA" id="ARBA00023125"/>
    </source>
</evidence>
<keyword evidence="7 9" id="KW-0010">Activator</keyword>
<dbReference type="RefSeq" id="WP_093953945.1">
    <property type="nucleotide sequence ID" value="NZ_NMUL01000076.1"/>
</dbReference>
<dbReference type="InterPro" id="IPR001789">
    <property type="entry name" value="Sig_transdc_resp-reg_receiver"/>
</dbReference>
<feature type="modified residue" description="4-aspartylphosphate" evidence="10">
    <location>
        <position position="54"/>
    </location>
</feature>
<evidence type="ECO:0000256" key="9">
    <source>
        <dbReference type="PIRNR" id="PIRNR006171"/>
    </source>
</evidence>
<organism evidence="12 13">
    <name type="scientific">Amycolatopsis vastitatis</name>
    <dbReference type="NCBI Taxonomy" id="1905142"/>
    <lineage>
        <taxon>Bacteria</taxon>
        <taxon>Bacillati</taxon>
        <taxon>Actinomycetota</taxon>
        <taxon>Actinomycetes</taxon>
        <taxon>Pseudonocardiales</taxon>
        <taxon>Pseudonocardiaceae</taxon>
        <taxon>Amycolatopsis</taxon>
    </lineage>
</organism>
<name>A0A229SLI6_9PSEU</name>
<dbReference type="GO" id="GO:0003700">
    <property type="term" value="F:DNA-binding transcription factor activity"/>
    <property type="evidence" value="ECO:0007669"/>
    <property type="project" value="InterPro"/>
</dbReference>
<dbReference type="InterPro" id="IPR051271">
    <property type="entry name" value="2C-system_Tx_regulators"/>
</dbReference>
<evidence type="ECO:0000256" key="8">
    <source>
        <dbReference type="ARBA" id="ARBA00023163"/>
    </source>
</evidence>
<dbReference type="Gene3D" id="1.10.10.10">
    <property type="entry name" value="Winged helix-like DNA-binding domain superfamily/Winged helix DNA-binding domain"/>
    <property type="match status" value="1"/>
</dbReference>
<dbReference type="Proteomes" id="UP000215199">
    <property type="component" value="Unassembled WGS sequence"/>
</dbReference>
<evidence type="ECO:0000256" key="7">
    <source>
        <dbReference type="ARBA" id="ARBA00023159"/>
    </source>
</evidence>
<protein>
    <recommendedName>
        <fullName evidence="9">Transcriptional regulatory protein</fullName>
    </recommendedName>
</protein>
<keyword evidence="8 9" id="KW-0804">Transcription</keyword>
<accession>A0A229SLI6</accession>
<evidence type="ECO:0000256" key="3">
    <source>
        <dbReference type="ARBA" id="ARBA00022553"/>
    </source>
</evidence>
<dbReference type="Gene3D" id="3.40.50.2300">
    <property type="match status" value="1"/>
</dbReference>
<dbReference type="InterPro" id="IPR005471">
    <property type="entry name" value="Tscrpt_reg_IclR_N"/>
</dbReference>
<keyword evidence="6 9" id="KW-0238">DNA-binding</keyword>
<evidence type="ECO:0000256" key="2">
    <source>
        <dbReference type="ARBA" id="ARBA00022490"/>
    </source>
</evidence>
<dbReference type="GO" id="GO:0003677">
    <property type="term" value="F:DNA binding"/>
    <property type="evidence" value="ECO:0007669"/>
    <property type="project" value="UniProtKB-KW"/>
</dbReference>
<dbReference type="GO" id="GO:0005737">
    <property type="term" value="C:cytoplasm"/>
    <property type="evidence" value="ECO:0007669"/>
    <property type="project" value="UniProtKB-SubCell"/>
</dbReference>
<dbReference type="Pfam" id="PF00072">
    <property type="entry name" value="Response_reg"/>
    <property type="match status" value="1"/>
</dbReference>
<dbReference type="AlphaFoldDB" id="A0A229SLI6"/>
<feature type="domain" description="Response regulatory" evidence="11">
    <location>
        <begin position="3"/>
        <end position="120"/>
    </location>
</feature>
<dbReference type="PANTHER" id="PTHR45526">
    <property type="entry name" value="TRANSCRIPTIONAL REGULATORY PROTEIN DPIA"/>
    <property type="match status" value="1"/>
</dbReference>
<keyword evidence="13" id="KW-1185">Reference proteome</keyword>
<dbReference type="EMBL" id="NMUL01000076">
    <property type="protein sequence ID" value="OXM59696.1"/>
    <property type="molecule type" value="Genomic_DNA"/>
</dbReference>
<evidence type="ECO:0000259" key="11">
    <source>
        <dbReference type="PROSITE" id="PS50110"/>
    </source>
</evidence>
<keyword evidence="5 9" id="KW-0805">Transcription regulation</keyword>
<keyword evidence="3 10" id="KW-0597">Phosphoprotein</keyword>
<keyword evidence="2 9" id="KW-0963">Cytoplasm</keyword>
<comment type="subcellular location">
    <subcellularLocation>
        <location evidence="1 9">Cytoplasm</location>
    </subcellularLocation>
</comment>
<gene>
    <name evidence="12" type="ORF">CF165_46135</name>
</gene>
<dbReference type="InterPro" id="IPR024187">
    <property type="entry name" value="Sig_transdc_resp-reg_cit/mal"/>
</dbReference>
<evidence type="ECO:0000256" key="1">
    <source>
        <dbReference type="ARBA" id="ARBA00004496"/>
    </source>
</evidence>
<evidence type="ECO:0000256" key="5">
    <source>
        <dbReference type="ARBA" id="ARBA00023015"/>
    </source>
</evidence>
<evidence type="ECO:0000313" key="12">
    <source>
        <dbReference type="EMBL" id="OXM59696.1"/>
    </source>
</evidence>
<dbReference type="SUPFAM" id="SSF52172">
    <property type="entry name" value="CheY-like"/>
    <property type="match status" value="1"/>
</dbReference>
<dbReference type="GO" id="GO:0000156">
    <property type="term" value="F:phosphorelay response regulator activity"/>
    <property type="evidence" value="ECO:0007669"/>
    <property type="project" value="TreeGrafter"/>
</dbReference>
<dbReference type="SUPFAM" id="SSF46785">
    <property type="entry name" value="Winged helix' DNA-binding domain"/>
    <property type="match status" value="1"/>
</dbReference>
<evidence type="ECO:0000256" key="10">
    <source>
        <dbReference type="PROSITE-ProRule" id="PRU00169"/>
    </source>
</evidence>
<evidence type="ECO:0000256" key="4">
    <source>
        <dbReference type="ARBA" id="ARBA00023012"/>
    </source>
</evidence>
<dbReference type="Pfam" id="PF09339">
    <property type="entry name" value="HTH_IclR"/>
    <property type="match status" value="1"/>
</dbReference>
<dbReference type="OrthoDB" id="7187989at2"/>
<reference evidence="13" key="1">
    <citation type="submission" date="2017-07" db="EMBL/GenBank/DDBJ databases">
        <title>Comparative genome mining reveals phylogenetic distribution patterns of secondary metabolites in Amycolatopsis.</title>
        <authorList>
            <person name="Adamek M."/>
            <person name="Alanjary M."/>
            <person name="Sales-Ortells H."/>
            <person name="Goodfellow M."/>
            <person name="Bull A.T."/>
            <person name="Kalinowski J."/>
            <person name="Ziemert N."/>
        </authorList>
    </citation>
    <scope>NUCLEOTIDE SEQUENCE [LARGE SCALE GENOMIC DNA]</scope>
    <source>
        <strain evidence="13">H5</strain>
    </source>
</reference>
<dbReference type="PANTHER" id="PTHR45526:SF1">
    <property type="entry name" value="TRANSCRIPTIONAL REGULATORY PROTEIN DCUR-RELATED"/>
    <property type="match status" value="1"/>
</dbReference>